<evidence type="ECO:0000313" key="3">
    <source>
        <dbReference type="Proteomes" id="UP000828390"/>
    </source>
</evidence>
<evidence type="ECO:0000256" key="1">
    <source>
        <dbReference type="SAM" id="MobiDB-lite"/>
    </source>
</evidence>
<keyword evidence="3" id="KW-1185">Reference proteome</keyword>
<evidence type="ECO:0000313" key="2">
    <source>
        <dbReference type="EMBL" id="KAH3866169.1"/>
    </source>
</evidence>
<name>A0A9D4LYN2_DREPO</name>
<dbReference type="Proteomes" id="UP000828390">
    <property type="component" value="Unassembled WGS sequence"/>
</dbReference>
<reference evidence="2" key="2">
    <citation type="submission" date="2020-11" db="EMBL/GenBank/DDBJ databases">
        <authorList>
            <person name="McCartney M.A."/>
            <person name="Auch B."/>
            <person name="Kono T."/>
            <person name="Mallez S."/>
            <person name="Becker A."/>
            <person name="Gohl D.M."/>
            <person name="Silverstein K.A.T."/>
            <person name="Koren S."/>
            <person name="Bechman K.B."/>
            <person name="Herman A."/>
            <person name="Abrahante J.E."/>
            <person name="Garbe J."/>
        </authorList>
    </citation>
    <scope>NUCLEOTIDE SEQUENCE</scope>
    <source>
        <strain evidence="2">Duluth1</strain>
        <tissue evidence="2">Whole animal</tissue>
    </source>
</reference>
<organism evidence="2 3">
    <name type="scientific">Dreissena polymorpha</name>
    <name type="common">Zebra mussel</name>
    <name type="synonym">Mytilus polymorpha</name>
    <dbReference type="NCBI Taxonomy" id="45954"/>
    <lineage>
        <taxon>Eukaryota</taxon>
        <taxon>Metazoa</taxon>
        <taxon>Spiralia</taxon>
        <taxon>Lophotrochozoa</taxon>
        <taxon>Mollusca</taxon>
        <taxon>Bivalvia</taxon>
        <taxon>Autobranchia</taxon>
        <taxon>Heteroconchia</taxon>
        <taxon>Euheterodonta</taxon>
        <taxon>Imparidentia</taxon>
        <taxon>Neoheterodontei</taxon>
        <taxon>Myida</taxon>
        <taxon>Dreissenoidea</taxon>
        <taxon>Dreissenidae</taxon>
        <taxon>Dreissena</taxon>
    </lineage>
</organism>
<gene>
    <name evidence="2" type="ORF">DPMN_029226</name>
</gene>
<reference evidence="2" key="1">
    <citation type="journal article" date="2019" name="bioRxiv">
        <title>The Genome of the Zebra Mussel, Dreissena polymorpha: A Resource for Invasive Species Research.</title>
        <authorList>
            <person name="McCartney M.A."/>
            <person name="Auch B."/>
            <person name="Kono T."/>
            <person name="Mallez S."/>
            <person name="Zhang Y."/>
            <person name="Obille A."/>
            <person name="Becker A."/>
            <person name="Abrahante J.E."/>
            <person name="Garbe J."/>
            <person name="Badalamenti J.P."/>
            <person name="Herman A."/>
            <person name="Mangelson H."/>
            <person name="Liachko I."/>
            <person name="Sullivan S."/>
            <person name="Sone E.D."/>
            <person name="Koren S."/>
            <person name="Silverstein K.A.T."/>
            <person name="Beckman K.B."/>
            <person name="Gohl D.M."/>
        </authorList>
    </citation>
    <scope>NUCLEOTIDE SEQUENCE</scope>
    <source>
        <strain evidence="2">Duluth1</strain>
        <tissue evidence="2">Whole animal</tissue>
    </source>
</reference>
<proteinExistence type="predicted"/>
<feature type="compositionally biased region" description="Basic and acidic residues" evidence="1">
    <location>
        <begin position="280"/>
        <end position="299"/>
    </location>
</feature>
<feature type="region of interest" description="Disordered" evidence="1">
    <location>
        <begin position="278"/>
        <end position="299"/>
    </location>
</feature>
<accession>A0A9D4LYN2</accession>
<sequence length="299" mass="34330">MAEWSSHCMSTDGRLKELTCSVQLQYIIRTNVLTKFHEELTINVTFRVLTRCFSTKIYLASKIIKRNPKLATICSSYIRYSDWTKHVTIRVKKAPRSGGHVFQPTETIFELLHTIFMAFRVLTRFYYSIGTIFELVQDIIRTNILTKFHEEVITRKNACPLAAIFMKIATRVLTRQNAPPLGKNAPPNRGHVFQFHEDRIINVASRVLTWKNAPPSGCHVFQPTGIIFELFHADRTINVASIVLTRFYYSHIMNNAPPPGGHTINMVSIVLTRQMLTPHDAQRTPHDARWTKGDHKSSP</sequence>
<comment type="caution">
    <text evidence="2">The sequence shown here is derived from an EMBL/GenBank/DDBJ whole genome shotgun (WGS) entry which is preliminary data.</text>
</comment>
<protein>
    <submittedName>
        <fullName evidence="2">Uncharacterized protein</fullName>
    </submittedName>
</protein>
<dbReference type="EMBL" id="JAIWYP010000002">
    <property type="protein sequence ID" value="KAH3866169.1"/>
    <property type="molecule type" value="Genomic_DNA"/>
</dbReference>
<dbReference type="AlphaFoldDB" id="A0A9D4LYN2"/>